<dbReference type="CDD" id="cd03012">
    <property type="entry name" value="TlpA_like_DipZ_like"/>
    <property type="match status" value="1"/>
</dbReference>
<proteinExistence type="predicted"/>
<evidence type="ECO:0000256" key="3">
    <source>
        <dbReference type="ARBA" id="ARBA00022692"/>
    </source>
</evidence>
<evidence type="ECO:0000313" key="8">
    <source>
        <dbReference type="EMBL" id="ORV09967.1"/>
    </source>
</evidence>
<comment type="caution">
    <text evidence="8">The sequence shown here is derived from an EMBL/GenBank/DDBJ whole genome shotgun (WGS) entry which is preliminary data.</text>
</comment>
<keyword evidence="3 6" id="KW-0812">Transmembrane</keyword>
<keyword evidence="2" id="KW-1003">Cell membrane</keyword>
<evidence type="ECO:0000256" key="2">
    <source>
        <dbReference type="ARBA" id="ARBA00022475"/>
    </source>
</evidence>
<dbReference type="Pfam" id="PF02683">
    <property type="entry name" value="DsbD_TM"/>
    <property type="match status" value="1"/>
</dbReference>
<dbReference type="Gene3D" id="3.40.30.10">
    <property type="entry name" value="Glutaredoxin"/>
    <property type="match status" value="1"/>
</dbReference>
<evidence type="ECO:0000313" key="11">
    <source>
        <dbReference type="Proteomes" id="UP000230971"/>
    </source>
</evidence>
<dbReference type="RefSeq" id="WP_062539163.1">
    <property type="nucleotide sequence ID" value="NZ_BBUN01000086.1"/>
</dbReference>
<feature type="transmembrane region" description="Helical" evidence="6">
    <location>
        <begin position="6"/>
        <end position="33"/>
    </location>
</feature>
<keyword evidence="4 6" id="KW-1133">Transmembrane helix</keyword>
<feature type="transmembrane region" description="Helical" evidence="6">
    <location>
        <begin position="73"/>
        <end position="95"/>
    </location>
</feature>
<evidence type="ECO:0000259" key="7">
    <source>
        <dbReference type="PROSITE" id="PS51352"/>
    </source>
</evidence>
<dbReference type="PANTHER" id="PTHR42852">
    <property type="entry name" value="THIOL:DISULFIDE INTERCHANGE PROTEIN DSBE"/>
    <property type="match status" value="1"/>
</dbReference>
<keyword evidence="10" id="KW-1185">Reference proteome</keyword>
<dbReference type="SUPFAM" id="SSF52833">
    <property type="entry name" value="Thioredoxin-like"/>
    <property type="match status" value="1"/>
</dbReference>
<dbReference type="Gene3D" id="2.60.120.260">
    <property type="entry name" value="Galactose-binding domain-like"/>
    <property type="match status" value="1"/>
</dbReference>
<reference evidence="8 10" key="1">
    <citation type="submission" date="2016-01" db="EMBL/GenBank/DDBJ databases">
        <title>The new phylogeny of the genus Mycobacterium.</title>
        <authorList>
            <person name="Tarcisio F."/>
            <person name="Conor M."/>
            <person name="Antonella G."/>
            <person name="Elisabetta G."/>
            <person name="Giulia F.S."/>
            <person name="Sara T."/>
            <person name="Anna F."/>
            <person name="Clotilde B."/>
            <person name="Roberto B."/>
            <person name="Veronica D.S."/>
            <person name="Fabio R."/>
            <person name="Monica P."/>
            <person name="Olivier J."/>
            <person name="Enrico T."/>
            <person name="Nicola S."/>
        </authorList>
    </citation>
    <scope>NUCLEOTIDE SEQUENCE [LARGE SCALE GENOMIC DNA]</scope>
    <source>
        <strain evidence="8 10">DSM 44243</strain>
    </source>
</reference>
<protein>
    <submittedName>
        <fullName evidence="9">Cytochrome c biogenesis protein DipZ</fullName>
    </submittedName>
    <submittedName>
        <fullName evidence="8">Thiol:disulfide interchange protein</fullName>
    </submittedName>
</protein>
<reference evidence="9 11" key="2">
    <citation type="journal article" date="2017" name="Infect. Genet. Evol.">
        <title>The new phylogeny of the genus Mycobacterium: The old and the news.</title>
        <authorList>
            <person name="Tortoli E."/>
            <person name="Fedrizzi T."/>
            <person name="Meehan C.J."/>
            <person name="Trovato A."/>
            <person name="Grottola A."/>
            <person name="Giacobazzi E."/>
            <person name="Serpini G.F."/>
            <person name="Tagliazucchi S."/>
            <person name="Fabio A."/>
            <person name="Bettua C."/>
            <person name="Bertorelli R."/>
            <person name="Frascaro F."/>
            <person name="De Sanctis V."/>
            <person name="Pecorari M."/>
            <person name="Jousson O."/>
            <person name="Segata N."/>
            <person name="Cirillo D.M."/>
        </authorList>
    </citation>
    <scope>NUCLEOTIDE SEQUENCE [LARGE SCALE GENOMIC DNA]</scope>
    <source>
        <strain evidence="9 11">NCTC 12882</strain>
    </source>
</reference>
<keyword evidence="5 6" id="KW-0472">Membrane</keyword>
<dbReference type="Proteomes" id="UP000193907">
    <property type="component" value="Unassembled WGS sequence"/>
</dbReference>
<dbReference type="InterPro" id="IPR036249">
    <property type="entry name" value="Thioredoxin-like_sf"/>
</dbReference>
<dbReference type="PROSITE" id="PS51352">
    <property type="entry name" value="THIOREDOXIN_2"/>
    <property type="match status" value="1"/>
</dbReference>
<dbReference type="InterPro" id="IPR041017">
    <property type="entry name" value="Thioredoxin_10"/>
</dbReference>
<dbReference type="InterPro" id="IPR003834">
    <property type="entry name" value="Cyt_c_assmbl_TM_dom"/>
</dbReference>
<evidence type="ECO:0000313" key="9">
    <source>
        <dbReference type="EMBL" id="PIB75484.1"/>
    </source>
</evidence>
<dbReference type="PANTHER" id="PTHR42852:SF13">
    <property type="entry name" value="PROTEIN DIPZ"/>
    <property type="match status" value="1"/>
</dbReference>
<feature type="transmembrane region" description="Helical" evidence="6">
    <location>
        <begin position="45"/>
        <end position="67"/>
    </location>
</feature>
<feature type="transmembrane region" description="Helical" evidence="6">
    <location>
        <begin position="192"/>
        <end position="213"/>
    </location>
</feature>
<dbReference type="STRING" id="28045.AWB95_17290"/>
<organism evidence="8 10">
    <name type="scientific">Mycobacterium celatum</name>
    <dbReference type="NCBI Taxonomy" id="28045"/>
    <lineage>
        <taxon>Bacteria</taxon>
        <taxon>Bacillati</taxon>
        <taxon>Actinomycetota</taxon>
        <taxon>Actinomycetes</taxon>
        <taxon>Mycobacteriales</taxon>
        <taxon>Mycobacteriaceae</taxon>
        <taxon>Mycobacterium</taxon>
    </lineage>
</organism>
<feature type="domain" description="Thioredoxin" evidence="7">
    <location>
        <begin position="261"/>
        <end position="409"/>
    </location>
</feature>
<dbReference type="GO" id="GO:0016491">
    <property type="term" value="F:oxidoreductase activity"/>
    <property type="evidence" value="ECO:0007669"/>
    <property type="project" value="InterPro"/>
</dbReference>
<dbReference type="Proteomes" id="UP000230971">
    <property type="component" value="Unassembled WGS sequence"/>
</dbReference>
<dbReference type="InterPro" id="IPR050553">
    <property type="entry name" value="Thioredoxin_ResA/DsbE_sf"/>
</dbReference>
<comment type="subcellular location">
    <subcellularLocation>
        <location evidence="1">Cell membrane</location>
        <topology evidence="1">Multi-pass membrane protein</topology>
    </subcellularLocation>
</comment>
<dbReference type="AlphaFoldDB" id="A0A1X1RN94"/>
<evidence type="ECO:0000313" key="10">
    <source>
        <dbReference type="Proteomes" id="UP000193907"/>
    </source>
</evidence>
<evidence type="ECO:0000256" key="6">
    <source>
        <dbReference type="SAM" id="Phobius"/>
    </source>
</evidence>
<evidence type="ECO:0000256" key="5">
    <source>
        <dbReference type="ARBA" id="ARBA00023136"/>
    </source>
</evidence>
<dbReference type="EMBL" id="LQOM01000037">
    <property type="protein sequence ID" value="ORV09967.1"/>
    <property type="molecule type" value="Genomic_DNA"/>
</dbReference>
<dbReference type="Pfam" id="PF17991">
    <property type="entry name" value="Thioredoxin_10"/>
    <property type="match status" value="1"/>
</dbReference>
<feature type="transmembrane region" description="Helical" evidence="6">
    <location>
        <begin position="116"/>
        <end position="141"/>
    </location>
</feature>
<dbReference type="GO" id="GO:0017004">
    <property type="term" value="P:cytochrome complex assembly"/>
    <property type="evidence" value="ECO:0007669"/>
    <property type="project" value="InterPro"/>
</dbReference>
<dbReference type="OrthoDB" id="9811352at2"/>
<accession>A0A1X1RN94</accession>
<dbReference type="GO" id="GO:0005886">
    <property type="term" value="C:plasma membrane"/>
    <property type="evidence" value="ECO:0007669"/>
    <property type="project" value="UniProtKB-SubCell"/>
</dbReference>
<dbReference type="InterPro" id="IPR013766">
    <property type="entry name" value="Thioredoxin_domain"/>
</dbReference>
<gene>
    <name evidence="8" type="ORF">AWB95_17290</name>
    <name evidence="9" type="ORF">CQY23_19880</name>
</gene>
<evidence type="ECO:0000256" key="4">
    <source>
        <dbReference type="ARBA" id="ARBA00022989"/>
    </source>
</evidence>
<evidence type="ECO:0000256" key="1">
    <source>
        <dbReference type="ARBA" id="ARBA00004651"/>
    </source>
</evidence>
<dbReference type="Pfam" id="PF00578">
    <property type="entry name" value="AhpC-TSA"/>
    <property type="match status" value="1"/>
</dbReference>
<feature type="transmembrane region" description="Helical" evidence="6">
    <location>
        <begin position="147"/>
        <end position="171"/>
    </location>
</feature>
<dbReference type="GO" id="GO:0016209">
    <property type="term" value="F:antioxidant activity"/>
    <property type="evidence" value="ECO:0007669"/>
    <property type="project" value="InterPro"/>
</dbReference>
<name>A0A1X1RN94_MYCCE</name>
<dbReference type="InterPro" id="IPR000866">
    <property type="entry name" value="AhpC/TSA"/>
</dbReference>
<sequence length="560" mass="59840">MLSLVLIGLVGGLITGISPCILPVLPVIFFSGAQNTGERARPYRVIGGLVCSFSLITLAGSALLSLLHLPQDAIRWVALVALVAIGIGLIFPKFEQLLERPFSRIPQKRIATRTKGFGLGLALGVLYVPCAGPVLAAIVVAGATANIGFPIIVLTVAFAVGTAIPLLFFALAGQRVAERINAFRRRQRQIRIAAGVVTILLAVALVFNLPTMLQRAVPDYTASLQNKLGGDDQIRQKLNLGGIVNEQNKQLANCTNGASALQNCGPAPDIKGIAAWLNTPGDKPIDVHSLRGKVVLVDFWAYSCINCQRAIPHVEGWYRAYRDKGFEVIGVHTPEYAFEKVPGNVKKGAADLGITYPIALDNGYSTWTNYRNRYWPAEYLICAGGNVRHIKFGEGDYSGTEKLIRQLLTDAHPGVKLPPPVDAPDTTPPPGLTPETYFGVGKVVNYAGTGVYDEGSATFAFPPSLPDDSFALQGPWKLDYQGATADSNASSIELNYHAKDVYVVVGGTGNLTVTRAGETTTLPVSGPPTSHQIVAGHDVTRGSLQLQPSQGLTLYSFTYG</sequence>
<dbReference type="EMBL" id="PDKV01000032">
    <property type="protein sequence ID" value="PIB75484.1"/>
    <property type="molecule type" value="Genomic_DNA"/>
</dbReference>